<evidence type="ECO:0000256" key="5">
    <source>
        <dbReference type="PROSITE-ProRule" id="PRU00560"/>
    </source>
</evidence>
<sequence>MNQTNQDWALEQKRVDEVVAEINRRIALLEQETLDTKSEMVDIRKNFWDDVTVNFEDATEMAETYASMKQQAELLSERERTHRQAALQLRTLNKLQLSPYFGRIDYKEEGEQAADAIYLGIASLRDGSDENYLIYDWRAPVSSLYYDYPPGPARYETPMGMIEGELQLKRQYMIRDGAIVSLFDTGVTIGDELLQEVLGKQSDAQMKSIVATIQREQNRIIRNERSRLLVVQGAAGSGKTSAALQRVAYLLYRYRGTLTADQVVLFSPNPMFNSYVATVLPELGEDNMQQTTFQDYLVYRIGKAFKLEGPYEQLEYALTAGDDPEYAARMGGIRYKASMSYAALIERYLVHLSTQGLVFRSLVFRGEPMVDAEALAAYFYTLDHAIPIPNRLRLVADWLLEQLKEREQAACSEAWVENEIELLDKETYLKAFQSLKRQKGFSGKSFDDYEREQMLLAKYVVKERFKPLRSRIKKLGFIDLKSIYRQLFAEPAFARAIADESCSLPQNWPDICTATRGRLDCGDMAYEDATPFLYLVERIRGFQTNTSVRHLIIDEAQDYTAFQFAFLKRMFPRSKVTALGDLNQSINAHTSGGSGGFAALKELYEQEETETIVLTRSYRSTRQIVEFTSRFIDDGNAIEPFNRDGIKPTLTAASGEAELHRLVGERIEELLSAGHGTIAVICKTIAESRIAYEALKGAVPPIRLLEQETSSFEPGVVVIPSYLSKGVEFDAVIVYDGSSRQYSRESERRLFYTVCTRAMHELHLYKAAGEWSPFITDEAKQLCLLESGEAG</sequence>
<dbReference type="InterPro" id="IPR027417">
    <property type="entry name" value="P-loop_NTPase"/>
</dbReference>
<dbReference type="Pfam" id="PF00580">
    <property type="entry name" value="UvrD-helicase"/>
    <property type="match status" value="1"/>
</dbReference>
<organism evidence="7 8">
    <name type="scientific">Paenibacillus oenotherae</name>
    <dbReference type="NCBI Taxonomy" id="1435645"/>
    <lineage>
        <taxon>Bacteria</taxon>
        <taxon>Bacillati</taxon>
        <taxon>Bacillota</taxon>
        <taxon>Bacilli</taxon>
        <taxon>Bacillales</taxon>
        <taxon>Paenibacillaceae</taxon>
        <taxon>Paenibacillus</taxon>
    </lineage>
</organism>
<dbReference type="EMBL" id="JAHZIJ010000001">
    <property type="protein sequence ID" value="MBW7473164.1"/>
    <property type="molecule type" value="Genomic_DNA"/>
</dbReference>
<dbReference type="PROSITE" id="PS51198">
    <property type="entry name" value="UVRD_HELICASE_ATP_BIND"/>
    <property type="match status" value="1"/>
</dbReference>
<accession>A0ABS7CZV5</accession>
<dbReference type="RefSeq" id="WP_219870417.1">
    <property type="nucleotide sequence ID" value="NZ_JAHZIJ010000001.1"/>
</dbReference>
<keyword evidence="4 5" id="KW-0067">ATP-binding</keyword>
<dbReference type="InterPro" id="IPR048228">
    <property type="entry name" value="HelD_bacillota"/>
</dbReference>
<evidence type="ECO:0000313" key="8">
    <source>
        <dbReference type="Proteomes" id="UP000812277"/>
    </source>
</evidence>
<proteinExistence type="predicted"/>
<keyword evidence="1 5" id="KW-0547">Nucleotide-binding</keyword>
<evidence type="ECO:0000259" key="6">
    <source>
        <dbReference type="PROSITE" id="PS51198"/>
    </source>
</evidence>
<dbReference type="SUPFAM" id="SSF52540">
    <property type="entry name" value="P-loop containing nucleoside triphosphate hydrolases"/>
    <property type="match status" value="1"/>
</dbReference>
<protein>
    <submittedName>
        <fullName evidence="7">AAA family ATPase</fullName>
    </submittedName>
</protein>
<evidence type="ECO:0000256" key="2">
    <source>
        <dbReference type="ARBA" id="ARBA00022801"/>
    </source>
</evidence>
<evidence type="ECO:0000256" key="4">
    <source>
        <dbReference type="ARBA" id="ARBA00022840"/>
    </source>
</evidence>
<dbReference type="Pfam" id="PF13538">
    <property type="entry name" value="UvrD_C_2"/>
    <property type="match status" value="1"/>
</dbReference>
<evidence type="ECO:0000256" key="1">
    <source>
        <dbReference type="ARBA" id="ARBA00022741"/>
    </source>
</evidence>
<gene>
    <name evidence="7" type="ORF">K0T92_00240</name>
</gene>
<dbReference type="InterPro" id="IPR027785">
    <property type="entry name" value="UvrD-like_helicase_C"/>
</dbReference>
<dbReference type="PANTHER" id="PTHR11070">
    <property type="entry name" value="UVRD / RECB / PCRA DNA HELICASE FAMILY MEMBER"/>
    <property type="match status" value="1"/>
</dbReference>
<name>A0ABS7CZV5_9BACL</name>
<evidence type="ECO:0000313" key="7">
    <source>
        <dbReference type="EMBL" id="MBW7473164.1"/>
    </source>
</evidence>
<dbReference type="Gene3D" id="3.40.50.300">
    <property type="entry name" value="P-loop containing nucleotide triphosphate hydrolases"/>
    <property type="match status" value="3"/>
</dbReference>
<reference evidence="7 8" key="1">
    <citation type="submission" date="2021-07" db="EMBL/GenBank/DDBJ databases">
        <title>Paenibacillus radiodurans sp. nov., isolated from the southeastern edge of Tengger Desert.</title>
        <authorList>
            <person name="Zhang G."/>
        </authorList>
    </citation>
    <scope>NUCLEOTIDE SEQUENCE [LARGE SCALE GENOMIC DNA]</scope>
    <source>
        <strain evidence="7 8">DT7-4</strain>
    </source>
</reference>
<dbReference type="InterPro" id="IPR014016">
    <property type="entry name" value="UvrD-like_ATP-bd"/>
</dbReference>
<dbReference type="PANTHER" id="PTHR11070:SF17">
    <property type="entry name" value="DNA HELICASE IV"/>
    <property type="match status" value="1"/>
</dbReference>
<dbReference type="InterPro" id="IPR000212">
    <property type="entry name" value="DNA_helicase_UvrD/REP"/>
</dbReference>
<feature type="binding site" evidence="5">
    <location>
        <begin position="233"/>
        <end position="240"/>
    </location>
    <ligand>
        <name>ATP</name>
        <dbReference type="ChEBI" id="CHEBI:30616"/>
    </ligand>
</feature>
<keyword evidence="3 5" id="KW-0347">Helicase</keyword>
<keyword evidence="2 5" id="KW-0378">Hydrolase</keyword>
<dbReference type="NCBIfam" id="NF041464">
    <property type="entry name" value="HelD_BACSU"/>
    <property type="match status" value="1"/>
</dbReference>
<comment type="caution">
    <text evidence="7">The sequence shown here is derived from an EMBL/GenBank/DDBJ whole genome shotgun (WGS) entry which is preliminary data.</text>
</comment>
<keyword evidence="8" id="KW-1185">Reference proteome</keyword>
<dbReference type="Proteomes" id="UP000812277">
    <property type="component" value="Unassembled WGS sequence"/>
</dbReference>
<evidence type="ECO:0000256" key="3">
    <source>
        <dbReference type="ARBA" id="ARBA00022806"/>
    </source>
</evidence>
<feature type="domain" description="UvrD-like helicase ATP-binding" evidence="6">
    <location>
        <begin position="212"/>
        <end position="621"/>
    </location>
</feature>